<evidence type="ECO:0000313" key="7">
    <source>
        <dbReference type="Proteomes" id="UP000281170"/>
    </source>
</evidence>
<evidence type="ECO:0000256" key="1">
    <source>
        <dbReference type="ARBA" id="ARBA00010333"/>
    </source>
</evidence>
<dbReference type="CDD" id="cd13622">
    <property type="entry name" value="PBP2_Arg_3"/>
    <property type="match status" value="1"/>
</dbReference>
<dbReference type="KEGG" id="ladl:NCTC12735_01203"/>
<gene>
    <name evidence="5" type="primary">argT</name>
    <name evidence="4" type="ORF">Lade_0847</name>
    <name evidence="5" type="ORF">NCTC12735_01203</name>
</gene>
<dbReference type="EMBL" id="LNKA01000001">
    <property type="protein sequence ID" value="KTC66189.1"/>
    <property type="molecule type" value="Genomic_DNA"/>
</dbReference>
<reference evidence="4 6" key="1">
    <citation type="submission" date="2015-11" db="EMBL/GenBank/DDBJ databases">
        <title>Identification of large and diverse effector repertoires of 38 Legionella species.</title>
        <authorList>
            <person name="Burstein D."/>
            <person name="Amaro F."/>
            <person name="Zusman T."/>
            <person name="Lifshitz Z."/>
            <person name="Cohen O."/>
            <person name="Gilbert J.A."/>
            <person name="Pupko T."/>
            <person name="Shuman H.A."/>
            <person name="Segal G."/>
        </authorList>
    </citation>
    <scope>NUCLEOTIDE SEQUENCE [LARGE SCALE GENOMIC DNA]</scope>
    <source>
        <strain evidence="4 6">1762-AUS-E</strain>
    </source>
</reference>
<dbReference type="PATRIC" id="fig|45056.6.peg.877"/>
<dbReference type="SUPFAM" id="SSF53850">
    <property type="entry name" value="Periplasmic binding protein-like II"/>
    <property type="match status" value="1"/>
</dbReference>
<keyword evidence="5" id="KW-0614">Plasmid</keyword>
<dbReference type="OrthoDB" id="9768183at2"/>
<evidence type="ECO:0000259" key="3">
    <source>
        <dbReference type="SMART" id="SM00062"/>
    </source>
</evidence>
<dbReference type="Pfam" id="PF00497">
    <property type="entry name" value="SBP_bac_3"/>
    <property type="match status" value="1"/>
</dbReference>
<evidence type="ECO:0000313" key="5">
    <source>
        <dbReference type="EMBL" id="VEH85568.1"/>
    </source>
</evidence>
<dbReference type="RefSeq" id="WP_058461887.1">
    <property type="nucleotide sequence ID" value="NZ_CAAAHS010000005.1"/>
</dbReference>
<feature type="domain" description="Solute-binding protein family 3/N-terminal" evidence="3">
    <location>
        <begin position="25"/>
        <end position="246"/>
    </location>
</feature>
<dbReference type="EMBL" id="LR134428">
    <property type="protein sequence ID" value="VEH85568.1"/>
    <property type="molecule type" value="Genomic_DNA"/>
</dbReference>
<organism evidence="4 6">
    <name type="scientific">Legionella adelaidensis</name>
    <dbReference type="NCBI Taxonomy" id="45056"/>
    <lineage>
        <taxon>Bacteria</taxon>
        <taxon>Pseudomonadati</taxon>
        <taxon>Pseudomonadota</taxon>
        <taxon>Gammaproteobacteria</taxon>
        <taxon>Legionellales</taxon>
        <taxon>Legionellaceae</taxon>
        <taxon>Legionella</taxon>
    </lineage>
</organism>
<proteinExistence type="inferred from homology"/>
<dbReference type="PANTHER" id="PTHR35936">
    <property type="entry name" value="MEMBRANE-BOUND LYTIC MUREIN TRANSGLYCOSYLASE F"/>
    <property type="match status" value="1"/>
</dbReference>
<keyword evidence="2" id="KW-0732">Signal</keyword>
<comment type="similarity">
    <text evidence="1">Belongs to the bacterial solute-binding protein 3 family.</text>
</comment>
<evidence type="ECO:0000256" key="2">
    <source>
        <dbReference type="ARBA" id="ARBA00022729"/>
    </source>
</evidence>
<keyword evidence="6" id="KW-1185">Reference proteome</keyword>
<dbReference type="Proteomes" id="UP000281170">
    <property type="component" value="Plasmid 19"/>
</dbReference>
<sequence>MKRILTFFVLFFLFYIPHLFAQGPTLRVAVAHNFPPFVMRGANSQFYGFDIAMMNYICKTLDRPCRFIPMDFVQLLNAVIEGKADVAVSSITITVERSQIVNFSIPYLPSKSHFLAGPDTPVQNFSLDLINGKRVGVETGTIFSNQLEQMGAKNVEKVSYAREDDIIQALSDGEIDFALVDAEAAVYWQSYTTGILKVIGPPFPHGFGYGIVISKDNLNLLTSINQALKNYIQSEEYKKNVRMYIEY</sequence>
<dbReference type="SMART" id="SM00062">
    <property type="entry name" value="PBPb"/>
    <property type="match status" value="1"/>
</dbReference>
<name>A0A0W0R541_9GAMM</name>
<evidence type="ECO:0000313" key="4">
    <source>
        <dbReference type="EMBL" id="KTC66189.1"/>
    </source>
</evidence>
<accession>A0A0W0R541</accession>
<dbReference type="AlphaFoldDB" id="A0A0W0R541"/>
<dbReference type="InterPro" id="IPR001638">
    <property type="entry name" value="Solute-binding_3/MltF_N"/>
</dbReference>
<protein>
    <submittedName>
        <fullName evidence="4">Putative amino acid ABC transporter, periplasmic binding protein</fullName>
    </submittedName>
</protein>
<evidence type="ECO:0000313" key="6">
    <source>
        <dbReference type="Proteomes" id="UP000054859"/>
    </source>
</evidence>
<dbReference type="PANTHER" id="PTHR35936:SF17">
    <property type="entry name" value="ARGININE-BINDING EXTRACELLULAR PROTEIN ARTP"/>
    <property type="match status" value="1"/>
</dbReference>
<dbReference type="STRING" id="45056.Lade_0847"/>
<geneLocation type="plasmid" evidence="5 7">
    <name>19</name>
</geneLocation>
<reference evidence="5 7" key="2">
    <citation type="submission" date="2018-12" db="EMBL/GenBank/DDBJ databases">
        <authorList>
            <consortium name="Pathogen Informatics"/>
        </authorList>
    </citation>
    <scope>NUCLEOTIDE SEQUENCE [LARGE SCALE GENOMIC DNA]</scope>
    <source>
        <strain evidence="5 7">NCTC12735</strain>
        <plasmid evidence="7">19</plasmid>
    </source>
</reference>
<dbReference type="Gene3D" id="3.40.190.10">
    <property type="entry name" value="Periplasmic binding protein-like II"/>
    <property type="match status" value="2"/>
</dbReference>
<dbReference type="Proteomes" id="UP000054859">
    <property type="component" value="Unassembled WGS sequence"/>
</dbReference>